<dbReference type="PATRIC" id="fig|742738.3.peg.1215"/>
<dbReference type="AlphaFoldDB" id="A0A096BA17"/>
<feature type="transmembrane region" description="Helical" evidence="6">
    <location>
        <begin position="283"/>
        <end position="301"/>
    </location>
</feature>
<organism evidence="7 8">
    <name type="scientific">Flavonifractor plautii 1_3_50AFAA</name>
    <dbReference type="NCBI Taxonomy" id="742738"/>
    <lineage>
        <taxon>Bacteria</taxon>
        <taxon>Bacillati</taxon>
        <taxon>Bacillota</taxon>
        <taxon>Clostridia</taxon>
        <taxon>Eubacteriales</taxon>
        <taxon>Oscillospiraceae</taxon>
        <taxon>Flavonifractor</taxon>
    </lineage>
</organism>
<evidence type="ECO:0000256" key="6">
    <source>
        <dbReference type="SAM" id="Phobius"/>
    </source>
</evidence>
<keyword evidence="3 6" id="KW-0812">Transmembrane</keyword>
<dbReference type="eggNOG" id="COG1288">
    <property type="taxonomic scope" value="Bacteria"/>
</dbReference>
<evidence type="ECO:0000256" key="3">
    <source>
        <dbReference type="ARBA" id="ARBA00022692"/>
    </source>
</evidence>
<comment type="subcellular location">
    <subcellularLocation>
        <location evidence="1">Cell membrane</location>
        <topology evidence="1">Multi-pass membrane protein</topology>
    </subcellularLocation>
</comment>
<evidence type="ECO:0000256" key="4">
    <source>
        <dbReference type="ARBA" id="ARBA00022989"/>
    </source>
</evidence>
<evidence type="ECO:0000256" key="5">
    <source>
        <dbReference type="ARBA" id="ARBA00023136"/>
    </source>
</evidence>
<feature type="transmembrane region" description="Helical" evidence="6">
    <location>
        <begin position="197"/>
        <end position="219"/>
    </location>
</feature>
<feature type="transmembrane region" description="Helical" evidence="6">
    <location>
        <begin position="12"/>
        <end position="31"/>
    </location>
</feature>
<keyword evidence="2" id="KW-1003">Cell membrane</keyword>
<dbReference type="Proteomes" id="UP000029585">
    <property type="component" value="Unassembled WGS sequence"/>
</dbReference>
<dbReference type="InterPro" id="IPR051679">
    <property type="entry name" value="DASS-Related_Transporters"/>
</dbReference>
<evidence type="ECO:0000313" key="8">
    <source>
        <dbReference type="Proteomes" id="UP000029585"/>
    </source>
</evidence>
<comment type="caution">
    <text evidence="7">The sequence shown here is derived from an EMBL/GenBank/DDBJ whole genome shotgun (WGS) entry which is preliminary data.</text>
</comment>
<dbReference type="RefSeq" id="WP_044939776.1">
    <property type="nucleotide sequence ID" value="NZ_KN174162.1"/>
</dbReference>
<evidence type="ECO:0000256" key="2">
    <source>
        <dbReference type="ARBA" id="ARBA00022475"/>
    </source>
</evidence>
<keyword evidence="5 6" id="KW-0472">Membrane</keyword>
<evidence type="ECO:0008006" key="9">
    <source>
        <dbReference type="Google" id="ProtNLM"/>
    </source>
</evidence>
<gene>
    <name evidence="7" type="ORF">HMPREF9460_01173</name>
</gene>
<accession>A0A096BA17</accession>
<feature type="transmembrane region" description="Helical" evidence="6">
    <location>
        <begin position="313"/>
        <end position="335"/>
    </location>
</feature>
<evidence type="ECO:0000256" key="1">
    <source>
        <dbReference type="ARBA" id="ARBA00004651"/>
    </source>
</evidence>
<protein>
    <recommendedName>
        <fullName evidence="9">C4-dicarboxylate anaerobic carrier</fullName>
    </recommendedName>
</protein>
<feature type="transmembrane region" description="Helical" evidence="6">
    <location>
        <begin position="117"/>
        <end position="136"/>
    </location>
</feature>
<reference evidence="7 8" key="1">
    <citation type="submission" date="2011-08" db="EMBL/GenBank/DDBJ databases">
        <title>The Genome Sequence of Clostridium orbiscindens 1_3_50AFAA.</title>
        <authorList>
            <consortium name="The Broad Institute Genome Sequencing Platform"/>
            <person name="Earl A."/>
            <person name="Ward D."/>
            <person name="Feldgarden M."/>
            <person name="Gevers D."/>
            <person name="Daigneault M."/>
            <person name="Strauss J."/>
            <person name="Allen-Vercoe E."/>
            <person name="Young S.K."/>
            <person name="Zeng Q."/>
            <person name="Gargeya S."/>
            <person name="Fitzgerald M."/>
            <person name="Haas B."/>
            <person name="Abouelleil A."/>
            <person name="Alvarado L."/>
            <person name="Arachchi H.M."/>
            <person name="Berlin A."/>
            <person name="Brown A."/>
            <person name="Chapman S.B."/>
            <person name="Chen Z."/>
            <person name="Dunbar C."/>
            <person name="Freedman E."/>
            <person name="Gearin G."/>
            <person name="Gellesch M."/>
            <person name="Goldberg J."/>
            <person name="Griggs A."/>
            <person name="Gujja S."/>
            <person name="Heiman D."/>
            <person name="Howarth C."/>
            <person name="Larson L."/>
            <person name="Lui A."/>
            <person name="MacDonald P.J.P."/>
            <person name="Montmayeur A."/>
            <person name="Murphy C."/>
            <person name="Neiman D."/>
            <person name="Pearson M."/>
            <person name="Priest M."/>
            <person name="Roberts A."/>
            <person name="Saif S."/>
            <person name="Shea T."/>
            <person name="Shenoy N."/>
            <person name="Sisk P."/>
            <person name="Stolte C."/>
            <person name="Sykes S."/>
            <person name="Wortman J."/>
            <person name="Nusbaum C."/>
            <person name="Birren B."/>
        </authorList>
    </citation>
    <scope>NUCLEOTIDE SEQUENCE [LARGE SCALE GENOMIC DNA]</scope>
    <source>
        <strain evidence="7 8">1_3_50AFAA</strain>
    </source>
</reference>
<feature type="transmembrane region" description="Helical" evidence="6">
    <location>
        <begin position="413"/>
        <end position="432"/>
    </location>
</feature>
<dbReference type="GO" id="GO:0005886">
    <property type="term" value="C:plasma membrane"/>
    <property type="evidence" value="ECO:0007669"/>
    <property type="project" value="UniProtKB-SubCell"/>
</dbReference>
<dbReference type="PANTHER" id="PTHR43652:SF6">
    <property type="entry name" value="ARGININE REPRESSOR"/>
    <property type="match status" value="1"/>
</dbReference>
<feature type="transmembrane region" description="Helical" evidence="6">
    <location>
        <begin position="341"/>
        <end position="364"/>
    </location>
</feature>
<feature type="transmembrane region" description="Helical" evidence="6">
    <location>
        <begin position="78"/>
        <end position="96"/>
    </location>
</feature>
<dbReference type="PANTHER" id="PTHR43652">
    <property type="entry name" value="BASIC AMINO ACID ANTIPORTER YFCC-RELATED"/>
    <property type="match status" value="1"/>
</dbReference>
<feature type="transmembrane region" description="Helical" evidence="6">
    <location>
        <begin position="438"/>
        <end position="460"/>
    </location>
</feature>
<dbReference type="EMBL" id="ADLO01000045">
    <property type="protein sequence ID" value="KGF56258.1"/>
    <property type="molecule type" value="Genomic_DNA"/>
</dbReference>
<dbReference type="HOGENOM" id="CLU_035307_0_1_9"/>
<proteinExistence type="predicted"/>
<evidence type="ECO:0000313" key="7">
    <source>
        <dbReference type="EMBL" id="KGF56258.1"/>
    </source>
</evidence>
<dbReference type="Pfam" id="PF03606">
    <property type="entry name" value="DcuC"/>
    <property type="match status" value="1"/>
</dbReference>
<feature type="transmembrane region" description="Helical" evidence="6">
    <location>
        <begin position="256"/>
        <end position="277"/>
    </location>
</feature>
<keyword evidence="8" id="KW-1185">Reference proteome</keyword>
<name>A0A096BA17_FLAPL</name>
<dbReference type="InterPro" id="IPR018385">
    <property type="entry name" value="C4_dicarb_anaerob_car-like"/>
</dbReference>
<sequence length="465" mass="50105">MTPKKKGIRIPHMFTLLLLIIAVCTILTYVIPAGQYETYVDENGVEMLVDGSYHRIEQTPVTPMKALMAVQEGLIETAYISAFIFIIGGAFGVVAETKAIEAGIGRIIKKTSKRQELLIPIMIFVVGFGAGSFGMFEECLVFIPFLVPICIAMGYDSITGLAVAIVGSSSGYAGSFVQAANVGVSQSIAGLPMYSAMWYRLIILVVMLTIAAVYIYLYAQRIKRDPTRSLMYEFDRQREEKVDLNDLPELTGTRKLVLLVMGATFALLIVGVLKWGWYINELSALFLGMGIVVGFVARVGFDGFGRLFSRGVADFAAGALAVGFARGILIVLEGGNILHTILYGASGLLTSLPSSLTVLGMYVFQNFLNLLIPSASGQAATSLPILLPMGDMADITRQTTCIIFQIGNGLSNILVPTSGAFMVALTMAKVPYGKWAKWFIPLLGLQFAAGAVLVLIANAIRLGPM</sequence>
<keyword evidence="4 6" id="KW-1133">Transmembrane helix</keyword>